<comment type="caution">
    <text evidence="4">The sequence shown here is derived from an EMBL/GenBank/DDBJ whole genome shotgun (WGS) entry which is preliminary data.</text>
</comment>
<dbReference type="InterPro" id="IPR029052">
    <property type="entry name" value="Metallo-depent_PP-like"/>
</dbReference>
<dbReference type="InterPro" id="IPR000979">
    <property type="entry name" value="Phosphodiesterase_MJ0936/Vps29"/>
</dbReference>
<feature type="domain" description="Calcineurin-like phosphoesterase" evidence="3">
    <location>
        <begin position="1"/>
        <end position="154"/>
    </location>
</feature>
<dbReference type="Proteomes" id="UP000233517">
    <property type="component" value="Unassembled WGS sequence"/>
</dbReference>
<dbReference type="NCBIfam" id="TIGR00040">
    <property type="entry name" value="yfcE"/>
    <property type="match status" value="1"/>
</dbReference>
<name>A0A2N2EA21_9BACT</name>
<protein>
    <recommendedName>
        <fullName evidence="2">Phosphoesterase</fullName>
        <ecNumber evidence="2">3.1.4.-</ecNumber>
    </recommendedName>
</protein>
<proteinExistence type="inferred from homology"/>
<keyword evidence="2" id="KW-0479">Metal-binding</keyword>
<evidence type="ECO:0000256" key="1">
    <source>
        <dbReference type="ARBA" id="ARBA00008950"/>
    </source>
</evidence>
<dbReference type="Pfam" id="PF12850">
    <property type="entry name" value="Metallophos_2"/>
    <property type="match status" value="1"/>
</dbReference>
<dbReference type="InterPro" id="IPR053193">
    <property type="entry name" value="MetalloPDE_YfcE-like"/>
</dbReference>
<evidence type="ECO:0000313" key="4">
    <source>
        <dbReference type="EMBL" id="PKM91567.1"/>
    </source>
</evidence>
<dbReference type="SUPFAM" id="SSF56300">
    <property type="entry name" value="Metallo-dependent phosphatases"/>
    <property type="match status" value="1"/>
</dbReference>
<dbReference type="Gene3D" id="3.60.21.10">
    <property type="match status" value="1"/>
</dbReference>
<accession>A0A2N2EA21</accession>
<dbReference type="GO" id="GO:0016787">
    <property type="term" value="F:hydrolase activity"/>
    <property type="evidence" value="ECO:0007669"/>
    <property type="project" value="UniProtKB-UniRule"/>
</dbReference>
<reference evidence="4 5" key="1">
    <citation type="journal article" date="2017" name="ISME J.">
        <title>Potential for microbial H2 and metal transformations associated with novel bacteria and archaea in deep terrestrial subsurface sediments.</title>
        <authorList>
            <person name="Hernsdorf A.W."/>
            <person name="Amano Y."/>
            <person name="Miyakawa K."/>
            <person name="Ise K."/>
            <person name="Suzuki Y."/>
            <person name="Anantharaman K."/>
            <person name="Probst A."/>
            <person name="Burstein D."/>
            <person name="Thomas B.C."/>
            <person name="Banfield J.F."/>
        </authorList>
    </citation>
    <scope>NUCLEOTIDE SEQUENCE [LARGE SCALE GENOMIC DNA]</scope>
    <source>
        <strain evidence="4">HGW-Falkowbacteria-1</strain>
    </source>
</reference>
<comment type="cofactor">
    <cofactor evidence="2">
        <name>a divalent metal cation</name>
        <dbReference type="ChEBI" id="CHEBI:60240"/>
    </cofactor>
</comment>
<dbReference type="PANTHER" id="PTHR43165">
    <property type="entry name" value="METALLOPHOSPHOESTERASE"/>
    <property type="match status" value="1"/>
</dbReference>
<evidence type="ECO:0000256" key="2">
    <source>
        <dbReference type="RuleBase" id="RU362039"/>
    </source>
</evidence>
<dbReference type="EC" id="3.1.4.-" evidence="2"/>
<sequence length="162" mass="18687">MRLAIISDIHDNLANVGLFLKIIENDNIEKIICCGDVCNSETLEYLSKNFIKEIILIRGNMEIYKEDETANYKNINYLGRYGNINLDNIEIGICHEPLFMNNLLQENKKLNFIFYGHTHKPWISMRENATLINPGTLSGVFQKASFAIFDTKTKDIKLKILQ</sequence>
<comment type="similarity">
    <text evidence="1 2">Belongs to the metallophosphoesterase superfamily. YfcE family.</text>
</comment>
<organism evidence="4 5">
    <name type="scientific">Candidatus Falkowbacteria bacterium HGW-Falkowbacteria-1</name>
    <dbReference type="NCBI Taxonomy" id="2013768"/>
    <lineage>
        <taxon>Bacteria</taxon>
        <taxon>Candidatus Falkowiibacteriota</taxon>
    </lineage>
</organism>
<evidence type="ECO:0000313" key="5">
    <source>
        <dbReference type="Proteomes" id="UP000233517"/>
    </source>
</evidence>
<dbReference type="InterPro" id="IPR024654">
    <property type="entry name" value="Calcineurin-like_PHP_lpxH"/>
</dbReference>
<evidence type="ECO:0000259" key="3">
    <source>
        <dbReference type="Pfam" id="PF12850"/>
    </source>
</evidence>
<dbReference type="PANTHER" id="PTHR43165:SF1">
    <property type="entry name" value="PHOSPHODIESTERASE MJ0936"/>
    <property type="match status" value="1"/>
</dbReference>
<dbReference type="AlphaFoldDB" id="A0A2N2EA21"/>
<gene>
    <name evidence="4" type="ORF">CVU82_03155</name>
</gene>
<dbReference type="GO" id="GO:0046872">
    <property type="term" value="F:metal ion binding"/>
    <property type="evidence" value="ECO:0007669"/>
    <property type="project" value="UniProtKB-KW"/>
</dbReference>
<dbReference type="EMBL" id="PHAI01000002">
    <property type="protein sequence ID" value="PKM91567.1"/>
    <property type="molecule type" value="Genomic_DNA"/>
</dbReference>